<dbReference type="PANTHER" id="PTHR22957">
    <property type="entry name" value="TBC1 DOMAIN FAMILY MEMBER GTPASE-ACTIVATING PROTEIN"/>
    <property type="match status" value="1"/>
</dbReference>
<keyword evidence="4" id="KW-1185">Reference proteome</keyword>
<dbReference type="InterPro" id="IPR035969">
    <property type="entry name" value="Rab-GAP_TBC_sf"/>
</dbReference>
<proteinExistence type="predicted"/>
<dbReference type="InterPro" id="IPR000195">
    <property type="entry name" value="Rab-GAP-TBC_dom"/>
</dbReference>
<reference evidence="3 4" key="1">
    <citation type="submission" date="2024-01" db="EMBL/GenBank/DDBJ databases">
        <title>Genome assemblies of Stephania.</title>
        <authorList>
            <person name="Yang L."/>
        </authorList>
    </citation>
    <scope>NUCLEOTIDE SEQUENCE [LARGE SCALE GENOMIC DNA]</scope>
    <source>
        <strain evidence="3">QJT</strain>
        <tissue evidence="3">Leaf</tissue>
    </source>
</reference>
<gene>
    <name evidence="3" type="ORF">Sjap_009299</name>
</gene>
<dbReference type="Gene3D" id="1.10.472.80">
    <property type="entry name" value="Ypt/Rab-GAP domain of gyp1p, domain 3"/>
    <property type="match status" value="1"/>
</dbReference>
<dbReference type="FunFam" id="1.10.8.270:FF:000021">
    <property type="entry name" value="Ypt/Rab-GAP domain of gyp1p superfamily protein"/>
    <property type="match status" value="1"/>
</dbReference>
<feature type="domain" description="Rab-GAP TBC" evidence="2">
    <location>
        <begin position="309"/>
        <end position="470"/>
    </location>
</feature>
<organism evidence="3 4">
    <name type="scientific">Stephania japonica</name>
    <dbReference type="NCBI Taxonomy" id="461633"/>
    <lineage>
        <taxon>Eukaryota</taxon>
        <taxon>Viridiplantae</taxon>
        <taxon>Streptophyta</taxon>
        <taxon>Embryophyta</taxon>
        <taxon>Tracheophyta</taxon>
        <taxon>Spermatophyta</taxon>
        <taxon>Magnoliopsida</taxon>
        <taxon>Ranunculales</taxon>
        <taxon>Menispermaceae</taxon>
        <taxon>Menispermoideae</taxon>
        <taxon>Cissampelideae</taxon>
        <taxon>Stephania</taxon>
    </lineage>
</organism>
<feature type="compositionally biased region" description="Basic and acidic residues" evidence="1">
    <location>
        <begin position="181"/>
        <end position="191"/>
    </location>
</feature>
<feature type="region of interest" description="Disordered" evidence="1">
    <location>
        <begin position="172"/>
        <end position="197"/>
    </location>
</feature>
<dbReference type="GO" id="GO:0005096">
    <property type="term" value="F:GTPase activator activity"/>
    <property type="evidence" value="ECO:0007669"/>
    <property type="project" value="TreeGrafter"/>
</dbReference>
<comment type="caution">
    <text evidence="3">The sequence shown here is derived from an EMBL/GenBank/DDBJ whole genome shotgun (WGS) entry which is preliminary data.</text>
</comment>
<evidence type="ECO:0000313" key="4">
    <source>
        <dbReference type="Proteomes" id="UP001417504"/>
    </source>
</evidence>
<protein>
    <recommendedName>
        <fullName evidence="2">Rab-GAP TBC domain-containing protein</fullName>
    </recommendedName>
</protein>
<dbReference type="Pfam" id="PF00566">
    <property type="entry name" value="RabGAP-TBC"/>
    <property type="match status" value="1"/>
</dbReference>
<dbReference type="AlphaFoldDB" id="A0AAP0JTF3"/>
<dbReference type="Gene3D" id="1.10.8.270">
    <property type="entry name" value="putative rabgap domain of human tbc1 domain family member 14 like domains"/>
    <property type="match status" value="1"/>
</dbReference>
<evidence type="ECO:0000259" key="2">
    <source>
        <dbReference type="PROSITE" id="PS50086"/>
    </source>
</evidence>
<dbReference type="EMBL" id="JBBNAE010000003">
    <property type="protein sequence ID" value="KAK9138705.1"/>
    <property type="molecule type" value="Genomic_DNA"/>
</dbReference>
<dbReference type="PROSITE" id="PS50086">
    <property type="entry name" value="TBC_RABGAP"/>
    <property type="match status" value="1"/>
</dbReference>
<sequence length="658" mass="74389">MSFDGEEKQWSCGKAGAVNLQIVSSIVRDIGEPCLHQSPTKGTKMLKPDKWKAAFDDDGRVIATILSPDDKSTGCALPMITYTAEYRRQLRVARRERYVDLVKQCQTMHSSIGTGSLAYVVGSKVMDARTLSKDISQSEAEPIMRLTSHDASDIIEDYCNLNTNSIDTSSHACQIESSSDSADHTSVRESTDSGTYDFPALPVTDLFEMSDTDNNTEESRLHNYRLSRDREPGFRDRNMHSFQINNNVDLIIESNGSPSNDVLGSSNSVSQVLDEPVIESGIERKARISRLRISDIPQTSANATSSQALSTSEERVSEWLWTLHRIVVDVVRTDSHLEFYEETKNVARMSDILAVYAWIDPATGYCQGMSDLLSPFVVLYEDDADAFWCFEMLLRRMRENFQMDGPTGVMRQLQALWHILKVTDREMFSHLSIIGAENLHFAFRMLLVLFRRELPFNEALRMWEMMWAADFDDLIAQELEKHCLEALILQLPRDSASEVGEEIIEIGNGISKGHPSSKNGHLERSVSDNVVIKPASSYPFCGLATSFWSRNDRMHISSAVSSRNGDDELSTFCVGAILILNRQKIIKETNSIDDLIKMFNDKILKINVRRCITTAIKLRKKYLYKLGKSDELRGEKNFRIVDTRPDLGSCLSNRKNYS</sequence>
<dbReference type="Proteomes" id="UP001417504">
    <property type="component" value="Unassembled WGS sequence"/>
</dbReference>
<dbReference type="SUPFAM" id="SSF47923">
    <property type="entry name" value="Ypt/Rab-GAP domain of gyp1p"/>
    <property type="match status" value="2"/>
</dbReference>
<name>A0AAP0JTF3_9MAGN</name>
<accession>A0AAP0JTF3</accession>
<dbReference type="SMART" id="SM00164">
    <property type="entry name" value="TBC"/>
    <property type="match status" value="1"/>
</dbReference>
<evidence type="ECO:0000313" key="3">
    <source>
        <dbReference type="EMBL" id="KAK9138705.1"/>
    </source>
</evidence>
<evidence type="ECO:0000256" key="1">
    <source>
        <dbReference type="SAM" id="MobiDB-lite"/>
    </source>
</evidence>
<dbReference type="PANTHER" id="PTHR22957:SF456">
    <property type="entry name" value="YPT_RAB-GAP DOMAIN OF GYP1P SUPERFAMILY PROTEIN"/>
    <property type="match status" value="1"/>
</dbReference>